<feature type="domain" description="SiaC family regulatory phosphoprotein" evidence="1">
    <location>
        <begin position="14"/>
        <end position="129"/>
    </location>
</feature>
<evidence type="ECO:0000313" key="3">
    <source>
        <dbReference type="Proteomes" id="UP001597048"/>
    </source>
</evidence>
<dbReference type="Pfam" id="PF09345">
    <property type="entry name" value="SiaC"/>
    <property type="match status" value="1"/>
</dbReference>
<dbReference type="RefSeq" id="WP_379556993.1">
    <property type="nucleotide sequence ID" value="NZ_JBHTJS010000006.1"/>
</dbReference>
<dbReference type="InterPro" id="IPR018530">
    <property type="entry name" value="SiaC"/>
</dbReference>
<dbReference type="EMBL" id="JBHTJS010000006">
    <property type="protein sequence ID" value="MFD1007069.1"/>
    <property type="molecule type" value="Genomic_DNA"/>
</dbReference>
<dbReference type="NCBIfam" id="NF038265">
    <property type="entry name" value="phos_prot_SiaC"/>
    <property type="match status" value="1"/>
</dbReference>
<sequence>MKPEIVMKSLNIVGSQSTPTIFCNADSGVMTMQGDSYPENSFEFFSEIISWVEQFLQHATLPLQLELRLIYMNTSSVKAMMDIFDLLEAAHEQGRSVSVCWYYDPENERVVELAEEFKEDCSFTFNIEPHDETMD</sequence>
<keyword evidence="3" id="KW-1185">Reference proteome</keyword>
<name>A0ABW3KEN1_9GAMM</name>
<organism evidence="2 3">
    <name type="scientific">Oceanisphaera ostreae</name>
    <dbReference type="NCBI Taxonomy" id="914151"/>
    <lineage>
        <taxon>Bacteria</taxon>
        <taxon>Pseudomonadati</taxon>
        <taxon>Pseudomonadota</taxon>
        <taxon>Gammaproteobacteria</taxon>
        <taxon>Aeromonadales</taxon>
        <taxon>Aeromonadaceae</taxon>
        <taxon>Oceanisphaera</taxon>
    </lineage>
</organism>
<comment type="caution">
    <text evidence="2">The sequence shown here is derived from an EMBL/GenBank/DDBJ whole genome shotgun (WGS) entry which is preliminary data.</text>
</comment>
<protein>
    <submittedName>
        <fullName evidence="2">Biofilm regulation phosphoprotein SiaC</fullName>
    </submittedName>
</protein>
<proteinExistence type="predicted"/>
<evidence type="ECO:0000313" key="2">
    <source>
        <dbReference type="EMBL" id="MFD1007069.1"/>
    </source>
</evidence>
<gene>
    <name evidence="2" type="primary">siaC</name>
    <name evidence="2" type="ORF">ACFQ1C_02715</name>
</gene>
<dbReference type="Proteomes" id="UP001597048">
    <property type="component" value="Unassembled WGS sequence"/>
</dbReference>
<reference evidence="3" key="1">
    <citation type="journal article" date="2019" name="Int. J. Syst. Evol. Microbiol.">
        <title>The Global Catalogue of Microorganisms (GCM) 10K type strain sequencing project: providing services to taxonomists for standard genome sequencing and annotation.</title>
        <authorList>
            <consortium name="The Broad Institute Genomics Platform"/>
            <consortium name="The Broad Institute Genome Sequencing Center for Infectious Disease"/>
            <person name="Wu L."/>
            <person name="Ma J."/>
        </authorList>
    </citation>
    <scope>NUCLEOTIDE SEQUENCE [LARGE SCALE GENOMIC DNA]</scope>
    <source>
        <strain evidence="3">CCUG 60525</strain>
    </source>
</reference>
<accession>A0ABW3KEN1</accession>
<evidence type="ECO:0000259" key="1">
    <source>
        <dbReference type="Pfam" id="PF09345"/>
    </source>
</evidence>